<dbReference type="RefSeq" id="WP_117694279.1">
    <property type="nucleotide sequence ID" value="NZ_JBQHSM010000021.1"/>
</dbReference>
<feature type="compositionally biased region" description="Basic residues" evidence="1">
    <location>
        <begin position="322"/>
        <end position="333"/>
    </location>
</feature>
<reference evidence="3 4" key="1">
    <citation type="journal article" date="2019" name="Nat. Med.">
        <title>A library of human gut bacterial isolates paired with longitudinal multiomics data enables mechanistic microbiome research.</title>
        <authorList>
            <person name="Poyet M."/>
            <person name="Groussin M."/>
            <person name="Gibbons S.M."/>
            <person name="Avila-Pacheco J."/>
            <person name="Jiang X."/>
            <person name="Kearney S.M."/>
            <person name="Perrotta A.R."/>
            <person name="Berdy B."/>
            <person name="Zhao S."/>
            <person name="Lieberman T.D."/>
            <person name="Swanson P.K."/>
            <person name="Smith M."/>
            <person name="Roesemann S."/>
            <person name="Alexander J.E."/>
            <person name="Rich S.A."/>
            <person name="Livny J."/>
            <person name="Vlamakis H."/>
            <person name="Clish C."/>
            <person name="Bullock K."/>
            <person name="Deik A."/>
            <person name="Scott J."/>
            <person name="Pierce K.A."/>
            <person name="Xavier R.J."/>
            <person name="Alm E.J."/>
        </authorList>
    </citation>
    <scope>NUCLEOTIDE SEQUENCE [LARGE SCALE GENOMIC DNA]</scope>
    <source>
        <strain evidence="3 4">BIOML-A98</strain>
    </source>
</reference>
<evidence type="ECO:0000313" key="4">
    <source>
        <dbReference type="Proteomes" id="UP000462015"/>
    </source>
</evidence>
<gene>
    <name evidence="3" type="ORF">GAY12_00030</name>
</gene>
<evidence type="ECO:0000313" key="3">
    <source>
        <dbReference type="EMBL" id="KAB6640962.1"/>
    </source>
</evidence>
<organism evidence="3 4">
    <name type="scientific">Phocaeicola vulgatus</name>
    <name type="common">Bacteroides vulgatus</name>
    <dbReference type="NCBI Taxonomy" id="821"/>
    <lineage>
        <taxon>Bacteria</taxon>
        <taxon>Pseudomonadati</taxon>
        <taxon>Bacteroidota</taxon>
        <taxon>Bacteroidia</taxon>
        <taxon>Bacteroidales</taxon>
        <taxon>Bacteroidaceae</taxon>
        <taxon>Phocaeicola</taxon>
    </lineage>
</organism>
<dbReference type="Proteomes" id="UP000462015">
    <property type="component" value="Unassembled WGS sequence"/>
</dbReference>
<evidence type="ECO:0000256" key="1">
    <source>
        <dbReference type="SAM" id="MobiDB-lite"/>
    </source>
</evidence>
<dbReference type="InterPro" id="IPR005094">
    <property type="entry name" value="Endonuclease_MobA/VirD2"/>
</dbReference>
<dbReference type="AlphaFoldDB" id="A0A412ABJ2"/>
<sequence length="333" mass="38393">MMGKIMKRNDFGKIVNYTMKGNNKSKLLATEGVRSDSKQHIAESFSCQAGLNTRIRTPVYHISLSFSKQDSGKLTDDLMVKIAGEYMEKMNIKNTQYIVVRHYDREHPHIHLVINRVDNDGKTISDSNDRIRNNRVCRELTIKYGLYMPKGKENVKYDRLRGKDKHKYEMMFAIRKALEKSNNWSEFQKKLSRDKIHFTIRTDSKGKSCGIVFSRGEYTFSGSRIDRSLSYFKIANMLIKYENNLDISDSLGNTQQDKIQEQEKDTVTPAEHEEIYENDITSPTGNSIINAVADLLLQPNAVISSGGGGGNSNQLDDDERKRKNREHIRIRRR</sequence>
<feature type="domain" description="MobA/VirD2-like nuclease" evidence="2">
    <location>
        <begin position="17"/>
        <end position="146"/>
    </location>
</feature>
<evidence type="ECO:0000259" key="2">
    <source>
        <dbReference type="Pfam" id="PF03432"/>
    </source>
</evidence>
<dbReference type="Pfam" id="PF03432">
    <property type="entry name" value="Relaxase"/>
    <property type="match status" value="1"/>
</dbReference>
<feature type="region of interest" description="Disordered" evidence="1">
    <location>
        <begin position="303"/>
        <end position="333"/>
    </location>
</feature>
<proteinExistence type="predicted"/>
<name>A0A412ABJ2_PHOVU</name>
<dbReference type="EMBL" id="WDAL01000001">
    <property type="protein sequence ID" value="KAB6640962.1"/>
    <property type="molecule type" value="Genomic_DNA"/>
</dbReference>
<accession>A0A412ABJ2</accession>
<comment type="caution">
    <text evidence="3">The sequence shown here is derived from an EMBL/GenBank/DDBJ whole genome shotgun (WGS) entry which is preliminary data.</text>
</comment>
<protein>
    <submittedName>
        <fullName evidence="3">Relaxase/mobilization nuclease domain-containing protein</fullName>
    </submittedName>
</protein>